<dbReference type="InterPro" id="IPR029063">
    <property type="entry name" value="SAM-dependent_MTases_sf"/>
</dbReference>
<dbReference type="GO" id="GO:0016428">
    <property type="term" value="F:tRNA (cytidine-5-)-methyltransferase activity"/>
    <property type="evidence" value="ECO:0007669"/>
    <property type="project" value="TreeGrafter"/>
</dbReference>
<evidence type="ECO:0000256" key="1">
    <source>
        <dbReference type="SAM" id="MobiDB-lite"/>
    </source>
</evidence>
<comment type="caution">
    <text evidence="2">The sequence shown here is derived from an EMBL/GenBank/DDBJ whole genome shotgun (WGS) entry which is preliminary data.</text>
</comment>
<gene>
    <name evidence="2" type="ORF">OTU49_009481</name>
</gene>
<dbReference type="AlphaFoldDB" id="A0AAW0WJG2"/>
<dbReference type="GO" id="GO:0030488">
    <property type="term" value="P:tRNA methylation"/>
    <property type="evidence" value="ECO:0007669"/>
    <property type="project" value="TreeGrafter"/>
</dbReference>
<dbReference type="PANTHER" id="PTHR22808:SF1">
    <property type="entry name" value="RNA CYTOSINE-C(5)-METHYLTRANSFERASE NSUN2-RELATED"/>
    <property type="match status" value="1"/>
</dbReference>
<keyword evidence="3" id="KW-1185">Reference proteome</keyword>
<evidence type="ECO:0000313" key="3">
    <source>
        <dbReference type="Proteomes" id="UP001445076"/>
    </source>
</evidence>
<dbReference type="Gene3D" id="3.40.50.150">
    <property type="entry name" value="Vaccinia Virus protein VP39"/>
    <property type="match status" value="1"/>
</dbReference>
<name>A0AAW0WJG2_CHEQU</name>
<dbReference type="GO" id="GO:0005634">
    <property type="term" value="C:nucleus"/>
    <property type="evidence" value="ECO:0007669"/>
    <property type="project" value="TreeGrafter"/>
</dbReference>
<feature type="region of interest" description="Disordered" evidence="1">
    <location>
        <begin position="1"/>
        <end position="31"/>
    </location>
</feature>
<dbReference type="GO" id="GO:0000049">
    <property type="term" value="F:tRNA binding"/>
    <property type="evidence" value="ECO:0007669"/>
    <property type="project" value="TreeGrafter"/>
</dbReference>
<feature type="compositionally biased region" description="Basic residues" evidence="1">
    <location>
        <begin position="1"/>
        <end position="10"/>
    </location>
</feature>
<reference evidence="2 3" key="1">
    <citation type="journal article" date="2024" name="BMC Genomics">
        <title>Genome assembly of redclaw crayfish (Cherax quadricarinatus) provides insights into its immune adaptation and hypoxia tolerance.</title>
        <authorList>
            <person name="Liu Z."/>
            <person name="Zheng J."/>
            <person name="Li H."/>
            <person name="Fang K."/>
            <person name="Wang S."/>
            <person name="He J."/>
            <person name="Zhou D."/>
            <person name="Weng S."/>
            <person name="Chi M."/>
            <person name="Gu Z."/>
            <person name="He J."/>
            <person name="Li F."/>
            <person name="Wang M."/>
        </authorList>
    </citation>
    <scope>NUCLEOTIDE SEQUENCE [LARGE SCALE GENOMIC DNA]</scope>
    <source>
        <strain evidence="2">ZL_2023a</strain>
    </source>
</reference>
<proteinExistence type="predicted"/>
<sequence length="186" mass="22055">MGRKWKKQHKMKEGAENRVQRPKKERPPTTNYEELIRENKDFETYYKAQKIVPEEEWDAFIVCMKENLPAAFRLTGNKNMARSLLHVMKKTFFEPLSQLVPPELTQEELDAGEEPVKPLKPVCLPWYPDNLAWQLNLTRRNIRRCEAYWQLHQFLISETETGNISRQEAVSMIPPLVLDVQPHHKF</sequence>
<dbReference type="PANTHER" id="PTHR22808">
    <property type="entry name" value="NCL1 YEAST -RELATED NOL1/NOP2/FMU SUN DOMAIN-CONTAINING"/>
    <property type="match status" value="1"/>
</dbReference>
<dbReference type="GO" id="GO:0005737">
    <property type="term" value="C:cytoplasm"/>
    <property type="evidence" value="ECO:0007669"/>
    <property type="project" value="TreeGrafter"/>
</dbReference>
<protein>
    <submittedName>
        <fullName evidence="2">Uncharacterized protein</fullName>
    </submittedName>
</protein>
<evidence type="ECO:0000313" key="2">
    <source>
        <dbReference type="EMBL" id="KAK8727839.1"/>
    </source>
</evidence>
<dbReference type="EMBL" id="JARKIK010000074">
    <property type="protein sequence ID" value="KAK8727839.1"/>
    <property type="molecule type" value="Genomic_DNA"/>
</dbReference>
<dbReference type="InterPro" id="IPR023267">
    <property type="entry name" value="RCMT"/>
</dbReference>
<accession>A0AAW0WJG2</accession>
<organism evidence="2 3">
    <name type="scientific">Cherax quadricarinatus</name>
    <name type="common">Australian red claw crayfish</name>
    <dbReference type="NCBI Taxonomy" id="27406"/>
    <lineage>
        <taxon>Eukaryota</taxon>
        <taxon>Metazoa</taxon>
        <taxon>Ecdysozoa</taxon>
        <taxon>Arthropoda</taxon>
        <taxon>Crustacea</taxon>
        <taxon>Multicrustacea</taxon>
        <taxon>Malacostraca</taxon>
        <taxon>Eumalacostraca</taxon>
        <taxon>Eucarida</taxon>
        <taxon>Decapoda</taxon>
        <taxon>Pleocyemata</taxon>
        <taxon>Astacidea</taxon>
        <taxon>Parastacoidea</taxon>
        <taxon>Parastacidae</taxon>
        <taxon>Cherax</taxon>
    </lineage>
</organism>
<dbReference type="Proteomes" id="UP001445076">
    <property type="component" value="Unassembled WGS sequence"/>
</dbReference>